<reference evidence="3 4" key="1">
    <citation type="submission" date="2015-12" db="EMBL/GenBank/DDBJ databases">
        <title>The genome of Folsomia candida.</title>
        <authorList>
            <person name="Faddeeva A."/>
            <person name="Derks M.F."/>
            <person name="Anvar Y."/>
            <person name="Smit S."/>
            <person name="Van Straalen N."/>
            <person name="Roelofs D."/>
        </authorList>
    </citation>
    <scope>NUCLEOTIDE SEQUENCE [LARGE SCALE GENOMIC DNA]</scope>
    <source>
        <strain evidence="3 4">VU population</strain>
        <tissue evidence="3">Whole body</tissue>
    </source>
</reference>
<dbReference type="GO" id="GO:0006629">
    <property type="term" value="P:lipid metabolic process"/>
    <property type="evidence" value="ECO:0007669"/>
    <property type="project" value="InterPro"/>
</dbReference>
<evidence type="ECO:0000313" key="4">
    <source>
        <dbReference type="Proteomes" id="UP000198287"/>
    </source>
</evidence>
<evidence type="ECO:0008006" key="5">
    <source>
        <dbReference type="Google" id="ProtNLM"/>
    </source>
</evidence>
<name>A0A226D7L5_FOLCA</name>
<feature type="domain" description="NACHT" evidence="2">
    <location>
        <begin position="755"/>
        <end position="895"/>
    </location>
</feature>
<evidence type="ECO:0000259" key="2">
    <source>
        <dbReference type="Pfam" id="PF05729"/>
    </source>
</evidence>
<dbReference type="SUPFAM" id="SSF53474">
    <property type="entry name" value="alpha/beta-Hydrolases"/>
    <property type="match status" value="1"/>
</dbReference>
<comment type="caution">
    <text evidence="3">The sequence shown here is derived from an EMBL/GenBank/DDBJ whole genome shotgun (WGS) entry which is preliminary data.</text>
</comment>
<dbReference type="InterPro" id="IPR007111">
    <property type="entry name" value="NACHT_NTPase"/>
</dbReference>
<dbReference type="OMA" id="HCISANQ"/>
<evidence type="ECO:0000259" key="1">
    <source>
        <dbReference type="Pfam" id="PF01764"/>
    </source>
</evidence>
<dbReference type="PANTHER" id="PTHR46844">
    <property type="entry name" value="SLR5058 PROTEIN"/>
    <property type="match status" value="1"/>
</dbReference>
<gene>
    <name evidence="3" type="ORF">Fcan01_25039</name>
</gene>
<dbReference type="SUPFAM" id="SSF52540">
    <property type="entry name" value="P-loop containing nucleoside triphosphate hydrolases"/>
    <property type="match status" value="1"/>
</dbReference>
<dbReference type="InterPro" id="IPR029058">
    <property type="entry name" value="AB_hydrolase_fold"/>
</dbReference>
<sequence>MEVKFERDENLAIYPPNWDTILDQFLHPPDPTFSTKDLELSKKLQLEPYPSIGELSILAKIAYSSYEDAKEELKLNLSEYEIICHAENESFHASIFFREGSLSELRHRQLMIAFRGTEFEKGDVEADLQGIVNNQKTPQINSACTFALNFREIVEKIVTLSIDTDPVHLILTGHSLGGWLAQIATFALKYVEFSHCATQFKRVKDDRCHAHCVVFDSPGAQLILNYINSLPEIRKNHDLHTISLDICNYVIYPNLVNVINPPFGDMVQISSEQICASLKPLKSLAFSTIGHTRRFHSIDVFIQILNPGNQFPRSVTSLLKQPSELFCDEMLARFSNVKFSGTDPLEIYGANKNPLTILISASKDILTLTLLKFIFLKRNGSNLSLNTAIILKYDPKNSIYRGELDIKLNAITLIIIYCIEGKVSDDQITKFSFNPSIKYVWLKHCTDIKQTFMPNSDEPAQNENKSAIPRSFVLHDFDIDDELLSCIMTKKITLQGQQHLLRDVIPEKIQELKEFLDSSPSSILSILEGSQEMGHTPKTVFDLKSTYFDIARTMNRDELLAYYSRKVAKYETIVVFECNKEDYLIQQRVIEPLSQAQIRIFILPRAVIDSVVEFQNSCSNEKDSLVDLIRCSDDANISQPFTQLLQYVPNFYAIRKINKPGFDLEAECNYSKFEMHIECYVGHDFKVEMDENDRLNMTISSYESLYSNLYQCKSLRFIPHENGYVALSDYSDADELFFPNVEIPEDELSFEENRFIILSDEPGMGKSTTVVKLANKILQQNIGTSHIHFLILIELKTLQNIGCIELNGDNFISSFVHCISANQKFNEFSKFLLRNIISGGNAVTIIADGFDEMTQENKELWKNVLLQIRLRTKIRIIITTRPHDANMLQSTLCVLAHTFVPLEEDESIEKNDKIQFLVNLWSPAIRCRNEDNLYSDLTLLTEFATQVIFQAHTHLVKGRERFLGVPLQLRILSEIFLPNVTEYVASAGERGGIEDLKGKISLSYIYQKFIDRKYNIYLLHKNFLSNASIIDRHVSRNLDERMYKIAGEVINFGENYDSLIIRACGNKLLCPDQSDIDDIIRVGLVYEDKEAHNLQFIHRTFAEFYVAKFLADVINRLSSHANNSFEEDSRLVTDIFLKHSDKIYEVMPFMFLSDMLKARLAEGLSYTNFPKFKDNERRLDYLQFLVFDARASDPRKLGGVSFSYLIDFLVSTVTLSDLHVKPILKIVNFRVSLLYTHGLEPFVSIFSVLRRMLETEGEFRDIKWLFHYDASSEDITSIDITSKDLSNEFNPKNYVRGISFSPDSMELPYWDKVYIPIRKSWCNANGSIDESLIEDITRDDHRSLAARAVFMGKATRSSASVTSGLPHLCEI</sequence>
<dbReference type="Gene3D" id="3.40.50.1820">
    <property type="entry name" value="alpha/beta hydrolase"/>
    <property type="match status" value="1"/>
</dbReference>
<dbReference type="InterPro" id="IPR002921">
    <property type="entry name" value="Fungal_lipase-type"/>
</dbReference>
<dbReference type="Pfam" id="PF05729">
    <property type="entry name" value="NACHT"/>
    <property type="match status" value="1"/>
</dbReference>
<dbReference type="PANTHER" id="PTHR46844:SF1">
    <property type="entry name" value="SLR5058 PROTEIN"/>
    <property type="match status" value="1"/>
</dbReference>
<dbReference type="Pfam" id="PF01764">
    <property type="entry name" value="Lipase_3"/>
    <property type="match status" value="1"/>
</dbReference>
<accession>A0A226D7L5</accession>
<evidence type="ECO:0000313" key="3">
    <source>
        <dbReference type="EMBL" id="OXA40266.1"/>
    </source>
</evidence>
<dbReference type="InterPro" id="IPR027417">
    <property type="entry name" value="P-loop_NTPase"/>
</dbReference>
<dbReference type="Gene3D" id="3.40.50.300">
    <property type="entry name" value="P-loop containing nucleotide triphosphate hydrolases"/>
    <property type="match status" value="1"/>
</dbReference>
<protein>
    <recommendedName>
        <fullName evidence="5">Fungal lipase-like domain-containing protein</fullName>
    </recommendedName>
</protein>
<dbReference type="Proteomes" id="UP000198287">
    <property type="component" value="Unassembled WGS sequence"/>
</dbReference>
<keyword evidence="4" id="KW-1185">Reference proteome</keyword>
<dbReference type="EMBL" id="LNIX01000034">
    <property type="protein sequence ID" value="OXA40266.1"/>
    <property type="molecule type" value="Genomic_DNA"/>
</dbReference>
<proteinExistence type="predicted"/>
<dbReference type="OrthoDB" id="6693298at2759"/>
<feature type="domain" description="Fungal lipase-type" evidence="1">
    <location>
        <begin position="112"/>
        <end position="194"/>
    </location>
</feature>
<organism evidence="3 4">
    <name type="scientific">Folsomia candida</name>
    <name type="common">Springtail</name>
    <dbReference type="NCBI Taxonomy" id="158441"/>
    <lineage>
        <taxon>Eukaryota</taxon>
        <taxon>Metazoa</taxon>
        <taxon>Ecdysozoa</taxon>
        <taxon>Arthropoda</taxon>
        <taxon>Hexapoda</taxon>
        <taxon>Collembola</taxon>
        <taxon>Entomobryomorpha</taxon>
        <taxon>Isotomoidea</taxon>
        <taxon>Isotomidae</taxon>
        <taxon>Proisotominae</taxon>
        <taxon>Folsomia</taxon>
    </lineage>
</organism>